<evidence type="ECO:0000256" key="2">
    <source>
        <dbReference type="ARBA" id="ARBA00009949"/>
    </source>
</evidence>
<comment type="subunit">
    <text evidence="3">Interacts with RIP1.</text>
</comment>
<dbReference type="OrthoDB" id="529194at2759"/>
<protein>
    <recommendedName>
        <fullName evidence="4">Mitochondrial zinc maintenance protein 1, mitochondrial</fullName>
    </recommendedName>
</protein>
<evidence type="ECO:0000313" key="10">
    <source>
        <dbReference type="Proteomes" id="UP000191144"/>
    </source>
</evidence>
<evidence type="ECO:0000256" key="1">
    <source>
        <dbReference type="ARBA" id="ARBA00004305"/>
    </source>
</evidence>
<dbReference type="GO" id="GO:0005759">
    <property type="term" value="C:mitochondrial matrix"/>
    <property type="evidence" value="ECO:0007669"/>
    <property type="project" value="UniProtKB-SubCell"/>
</dbReference>
<dbReference type="PANTHER" id="PTHR46749:SF1">
    <property type="entry name" value="COMPLEX III ASSEMBLY FACTOR LYRM7"/>
    <property type="match status" value="1"/>
</dbReference>
<evidence type="ECO:0000256" key="8">
    <source>
        <dbReference type="ARBA" id="ARBA00025268"/>
    </source>
</evidence>
<evidence type="ECO:0000256" key="6">
    <source>
        <dbReference type="ARBA" id="ARBA00023128"/>
    </source>
</evidence>
<reference evidence="10" key="1">
    <citation type="submission" date="2016-03" db="EMBL/GenBank/DDBJ databases">
        <authorList>
            <person name="Devillers Hugo."/>
        </authorList>
    </citation>
    <scope>NUCLEOTIDE SEQUENCE [LARGE SCALE GENOMIC DNA]</scope>
</reference>
<dbReference type="InterPro" id="IPR050435">
    <property type="entry name" value="MZM1/LYRM7"/>
</dbReference>
<dbReference type="GO" id="GO:0034551">
    <property type="term" value="P:mitochondrial respiratory chain complex III assembly"/>
    <property type="evidence" value="ECO:0007669"/>
    <property type="project" value="InterPro"/>
</dbReference>
<evidence type="ECO:0000256" key="5">
    <source>
        <dbReference type="ARBA" id="ARBA00022946"/>
    </source>
</evidence>
<dbReference type="CDD" id="cd20267">
    <property type="entry name" value="Complex1_LYR_LYRM7"/>
    <property type="match status" value="1"/>
</dbReference>
<evidence type="ECO:0000313" key="9">
    <source>
        <dbReference type="EMBL" id="SCU94165.1"/>
    </source>
</evidence>
<evidence type="ECO:0000256" key="7">
    <source>
        <dbReference type="ARBA" id="ARBA00023186"/>
    </source>
</evidence>
<evidence type="ECO:0000256" key="4">
    <source>
        <dbReference type="ARBA" id="ARBA00015108"/>
    </source>
</evidence>
<organism evidence="9 10">
    <name type="scientific">Lachancea meyersii CBS 8951</name>
    <dbReference type="NCBI Taxonomy" id="1266667"/>
    <lineage>
        <taxon>Eukaryota</taxon>
        <taxon>Fungi</taxon>
        <taxon>Dikarya</taxon>
        <taxon>Ascomycota</taxon>
        <taxon>Saccharomycotina</taxon>
        <taxon>Saccharomycetes</taxon>
        <taxon>Saccharomycetales</taxon>
        <taxon>Saccharomycetaceae</taxon>
        <taxon>Lachancea</taxon>
    </lineage>
</organism>
<sequence>MSTRNSALAAYRNGLRATRVAFSQDTRVLLAARSQMRNGMINPSNPELSPQEQINHLNEVAQFLRRNIVQGKRLEGDKYALNIHDETELGDNESVKKAKATLVAKGGGCCGGGQKLYE</sequence>
<dbReference type="Proteomes" id="UP000191144">
    <property type="component" value="Chromosome F"/>
</dbReference>
<keyword evidence="10" id="KW-1185">Reference proteome</keyword>
<dbReference type="InterPro" id="IPR045298">
    <property type="entry name" value="Complex1_LYR_LYRM7"/>
</dbReference>
<dbReference type="GO" id="GO:0044183">
    <property type="term" value="F:protein folding chaperone"/>
    <property type="evidence" value="ECO:0007669"/>
    <property type="project" value="TreeGrafter"/>
</dbReference>
<comment type="similarity">
    <text evidence="2">Belongs to the complex I LYR family. MZM1 subfamily.</text>
</comment>
<evidence type="ECO:0000256" key="3">
    <source>
        <dbReference type="ARBA" id="ARBA00011589"/>
    </source>
</evidence>
<comment type="function">
    <text evidence="8">Assembly factor required for Rieske Fe-S protein RIP1 incorporation into the cytochrome b-c1 (CIII) complex. Functions as a chaperone, binding to this subunit within the mitochondrial matrix and stabilizing it prior to its translocation and insertion into the late CIII dimeric intermediate within the mitochondrial inner membrane. Modulates the mitochondrial matrix zinc pool.</text>
</comment>
<dbReference type="EMBL" id="LT598477">
    <property type="protein sequence ID" value="SCU94165.1"/>
    <property type="molecule type" value="Genomic_DNA"/>
</dbReference>
<keyword evidence="6" id="KW-0496">Mitochondrion</keyword>
<proteinExistence type="inferred from homology"/>
<keyword evidence="7" id="KW-0143">Chaperone</keyword>
<name>A0A1G4JTD8_9SACH</name>
<accession>A0A1G4JTD8</accession>
<dbReference type="AlphaFoldDB" id="A0A1G4JTD8"/>
<keyword evidence="5" id="KW-0809">Transit peptide</keyword>
<gene>
    <name evidence="9" type="ORF">LAME_0F06392G</name>
</gene>
<dbReference type="PANTHER" id="PTHR46749">
    <property type="entry name" value="COMPLEX III ASSEMBLY FACTOR LYRM7"/>
    <property type="match status" value="1"/>
</dbReference>
<comment type="subcellular location">
    <subcellularLocation>
        <location evidence="1">Mitochondrion matrix</location>
    </subcellularLocation>
</comment>